<feature type="compositionally biased region" description="Low complexity" evidence="1">
    <location>
        <begin position="218"/>
        <end position="233"/>
    </location>
</feature>
<dbReference type="SUPFAM" id="SSF55753">
    <property type="entry name" value="Actin depolymerizing proteins"/>
    <property type="match status" value="1"/>
</dbReference>
<feature type="region of interest" description="Disordered" evidence="1">
    <location>
        <begin position="213"/>
        <end position="233"/>
    </location>
</feature>
<keyword evidence="3" id="KW-1185">Reference proteome</keyword>
<dbReference type="AlphaFoldDB" id="X6P4J1"/>
<dbReference type="OrthoDB" id="10249245at2759"/>
<accession>X6P4J1</accession>
<evidence type="ECO:0000313" key="2">
    <source>
        <dbReference type="EMBL" id="ETO32989.1"/>
    </source>
</evidence>
<sequence>MLGDEKISIIGEYPFPKEKLKKGIVFSSRKNIQTFDDIAYMVLKLNSELTEVKVSKTSPMKKYENRQLKRTHIKIMHHWWQQETKTKQSKLFLHKDVLNVICLFSSDYDCLDDFVKDMSTPNVTESSLGVVKHGNNVIYVLYNPEMASVRSKMTYASTKMHLLKLLDCSGNETMSRDHIVATLRTSYRLPDVSSKKIKAIDERKRLENFIKSHKVKQQEQQQAQLQQEQQSPP</sequence>
<reference evidence="2 3" key="1">
    <citation type="journal article" date="2013" name="Curr. Biol.">
        <title>The Genome of the Foraminiferan Reticulomyxa filosa.</title>
        <authorList>
            <person name="Glockner G."/>
            <person name="Hulsmann N."/>
            <person name="Schleicher M."/>
            <person name="Noegel A.A."/>
            <person name="Eichinger L."/>
            <person name="Gallinger C."/>
            <person name="Pawlowski J."/>
            <person name="Sierra R."/>
            <person name="Euteneuer U."/>
            <person name="Pillet L."/>
            <person name="Moustafa A."/>
            <person name="Platzer M."/>
            <person name="Groth M."/>
            <person name="Szafranski K."/>
            <person name="Schliwa M."/>
        </authorList>
    </citation>
    <scope>NUCLEOTIDE SEQUENCE [LARGE SCALE GENOMIC DNA]</scope>
</reference>
<protein>
    <recommendedName>
        <fullName evidence="4">ADF-H domain-containing protein</fullName>
    </recommendedName>
</protein>
<proteinExistence type="predicted"/>
<dbReference type="Proteomes" id="UP000023152">
    <property type="component" value="Unassembled WGS sequence"/>
</dbReference>
<evidence type="ECO:0000256" key="1">
    <source>
        <dbReference type="SAM" id="MobiDB-lite"/>
    </source>
</evidence>
<name>X6P4J1_RETFI</name>
<dbReference type="EMBL" id="ASPP01003773">
    <property type="protein sequence ID" value="ETO32989.1"/>
    <property type="molecule type" value="Genomic_DNA"/>
</dbReference>
<evidence type="ECO:0000313" key="3">
    <source>
        <dbReference type="Proteomes" id="UP000023152"/>
    </source>
</evidence>
<gene>
    <name evidence="2" type="ORF">RFI_04118</name>
</gene>
<dbReference type="Gene3D" id="3.40.20.10">
    <property type="entry name" value="Severin"/>
    <property type="match status" value="1"/>
</dbReference>
<comment type="caution">
    <text evidence="2">The sequence shown here is derived from an EMBL/GenBank/DDBJ whole genome shotgun (WGS) entry which is preliminary data.</text>
</comment>
<dbReference type="InterPro" id="IPR029006">
    <property type="entry name" value="ADF-H/Gelsolin-like_dom_sf"/>
</dbReference>
<evidence type="ECO:0008006" key="4">
    <source>
        <dbReference type="Google" id="ProtNLM"/>
    </source>
</evidence>
<organism evidence="2 3">
    <name type="scientific">Reticulomyxa filosa</name>
    <dbReference type="NCBI Taxonomy" id="46433"/>
    <lineage>
        <taxon>Eukaryota</taxon>
        <taxon>Sar</taxon>
        <taxon>Rhizaria</taxon>
        <taxon>Retaria</taxon>
        <taxon>Foraminifera</taxon>
        <taxon>Monothalamids</taxon>
        <taxon>Reticulomyxidae</taxon>
        <taxon>Reticulomyxa</taxon>
    </lineage>
</organism>